<name>A0A0V0ZHJ4_9BILA</name>
<sequence>MWKSVPEGVSRAEWSSRQDPAIQSKTLHGERGRGRINQLQIHCRKCQQLTCGQCLNGKKKQRVKENREISSLFSENQLLRNRYYVTSTHLEEVINCIPKLVSWCRVDFPNVLEMTTKKLSQQLQDMRPFPHYSVLLLYDHCMFDTSILSVLYRRRSFKRNFD</sequence>
<evidence type="ECO:0000313" key="2">
    <source>
        <dbReference type="EMBL" id="KRY11594.1"/>
    </source>
</evidence>
<evidence type="ECO:0000313" key="3">
    <source>
        <dbReference type="Proteomes" id="UP000054783"/>
    </source>
</evidence>
<organism evidence="2 3">
    <name type="scientific">Trichinella patagoniensis</name>
    <dbReference type="NCBI Taxonomy" id="990121"/>
    <lineage>
        <taxon>Eukaryota</taxon>
        <taxon>Metazoa</taxon>
        <taxon>Ecdysozoa</taxon>
        <taxon>Nematoda</taxon>
        <taxon>Enoplea</taxon>
        <taxon>Dorylaimia</taxon>
        <taxon>Trichinellida</taxon>
        <taxon>Trichinellidae</taxon>
        <taxon>Trichinella</taxon>
    </lineage>
</organism>
<dbReference type="AlphaFoldDB" id="A0A0V0ZHJ4"/>
<feature type="compositionally biased region" description="Polar residues" evidence="1">
    <location>
        <begin position="13"/>
        <end position="26"/>
    </location>
</feature>
<proteinExistence type="predicted"/>
<reference evidence="2 3" key="1">
    <citation type="submission" date="2015-01" db="EMBL/GenBank/DDBJ databases">
        <title>Evolution of Trichinella species and genotypes.</title>
        <authorList>
            <person name="Korhonen P.K."/>
            <person name="Edoardo P."/>
            <person name="Giuseppe L.R."/>
            <person name="Gasser R.B."/>
        </authorList>
    </citation>
    <scope>NUCLEOTIDE SEQUENCE [LARGE SCALE GENOMIC DNA]</scope>
    <source>
        <strain evidence="2">ISS2496</strain>
    </source>
</reference>
<dbReference type="EMBL" id="JYDQ01000190">
    <property type="protein sequence ID" value="KRY11594.1"/>
    <property type="molecule type" value="Genomic_DNA"/>
</dbReference>
<dbReference type="Proteomes" id="UP000054783">
    <property type="component" value="Unassembled WGS sequence"/>
</dbReference>
<accession>A0A0V0ZHJ4</accession>
<gene>
    <name evidence="2" type="ORF">T12_5827</name>
</gene>
<evidence type="ECO:0000256" key="1">
    <source>
        <dbReference type="SAM" id="MobiDB-lite"/>
    </source>
</evidence>
<comment type="caution">
    <text evidence="2">The sequence shown here is derived from an EMBL/GenBank/DDBJ whole genome shotgun (WGS) entry which is preliminary data.</text>
</comment>
<protein>
    <submittedName>
        <fullName evidence="2">Uncharacterized protein</fullName>
    </submittedName>
</protein>
<keyword evidence="3" id="KW-1185">Reference proteome</keyword>
<feature type="region of interest" description="Disordered" evidence="1">
    <location>
        <begin position="1"/>
        <end position="29"/>
    </location>
</feature>